<dbReference type="InterPro" id="IPR050938">
    <property type="entry name" value="Collagen_Structural_Proteins"/>
</dbReference>
<dbReference type="InterPro" id="IPR008160">
    <property type="entry name" value="Collagen"/>
</dbReference>
<dbReference type="PANTHER" id="PTHR37456">
    <property type="entry name" value="SI:CH211-266K2.1"/>
    <property type="match status" value="1"/>
</dbReference>
<accession>A0AAD1WJ32</accession>
<proteinExistence type="predicted"/>
<sequence>MGRNRRSDYPQTPRGVQPKPQQGPMDGFVHSQRGPDREAETTGSAPPSLASTADTEPSALDRIGEELRIIATSMATKSDLLSHTTAIQDALRVEIAGNRTEVGAQAGCIQSLETALETQAARISTADTAISRQGELLLTMRRTIEDLDNRGRRCNIRGEHGLQGHPGKPGQRGFPGSQGDQGHIGEIGLKGLPGEDGDQGLMGFSGFPGPKGPNGDVGAVGIHGPKGPSGQFGKSGPLGPGGIVGPTGKLGNKGEKGSKGTMVKFQHLQFIHNLITVTPN</sequence>
<reference evidence="3" key="1">
    <citation type="submission" date="2022-03" db="EMBL/GenBank/DDBJ databases">
        <authorList>
            <person name="Alioto T."/>
            <person name="Alioto T."/>
            <person name="Gomez Garrido J."/>
        </authorList>
    </citation>
    <scope>NUCLEOTIDE SEQUENCE</scope>
</reference>
<evidence type="ECO:0000313" key="4">
    <source>
        <dbReference type="Proteomes" id="UP001295444"/>
    </source>
</evidence>
<dbReference type="GO" id="GO:0005581">
    <property type="term" value="C:collagen trimer"/>
    <property type="evidence" value="ECO:0007669"/>
    <property type="project" value="UniProtKB-KW"/>
</dbReference>
<organism evidence="3 4">
    <name type="scientific">Pelobates cultripes</name>
    <name type="common">Western spadefoot toad</name>
    <dbReference type="NCBI Taxonomy" id="61616"/>
    <lineage>
        <taxon>Eukaryota</taxon>
        <taxon>Metazoa</taxon>
        <taxon>Chordata</taxon>
        <taxon>Craniata</taxon>
        <taxon>Vertebrata</taxon>
        <taxon>Euteleostomi</taxon>
        <taxon>Amphibia</taxon>
        <taxon>Batrachia</taxon>
        <taxon>Anura</taxon>
        <taxon>Pelobatoidea</taxon>
        <taxon>Pelobatidae</taxon>
        <taxon>Pelobates</taxon>
    </lineage>
</organism>
<protein>
    <submittedName>
        <fullName evidence="3">Collagen alpha-1(XXIV) chain</fullName>
    </submittedName>
</protein>
<dbReference type="Proteomes" id="UP001295444">
    <property type="component" value="Chromosome 08"/>
</dbReference>
<feature type="region of interest" description="Disordered" evidence="2">
    <location>
        <begin position="1"/>
        <end position="59"/>
    </location>
</feature>
<feature type="region of interest" description="Disordered" evidence="2">
    <location>
        <begin position="158"/>
        <end position="196"/>
    </location>
</feature>
<name>A0AAD1WJ32_PELCU</name>
<keyword evidence="4" id="KW-1185">Reference proteome</keyword>
<dbReference type="Pfam" id="PF01391">
    <property type="entry name" value="Collagen"/>
    <property type="match status" value="1"/>
</dbReference>
<keyword evidence="1" id="KW-0677">Repeat</keyword>
<evidence type="ECO:0000256" key="1">
    <source>
        <dbReference type="ARBA" id="ARBA00022737"/>
    </source>
</evidence>
<dbReference type="AlphaFoldDB" id="A0AAD1WJ32"/>
<dbReference type="PANTHER" id="PTHR37456:SF3">
    <property type="entry name" value="COLLAGEN ALPHA-1(XXV) CHAIN"/>
    <property type="match status" value="1"/>
</dbReference>
<evidence type="ECO:0000313" key="3">
    <source>
        <dbReference type="EMBL" id="CAH2310408.1"/>
    </source>
</evidence>
<evidence type="ECO:0000256" key="2">
    <source>
        <dbReference type="SAM" id="MobiDB-lite"/>
    </source>
</evidence>
<feature type="compositionally biased region" description="Polar residues" evidence="2">
    <location>
        <begin position="41"/>
        <end position="55"/>
    </location>
</feature>
<keyword evidence="3" id="KW-0176">Collagen</keyword>
<dbReference type="EMBL" id="OW240919">
    <property type="protein sequence ID" value="CAH2310408.1"/>
    <property type="molecule type" value="Genomic_DNA"/>
</dbReference>
<gene>
    <name evidence="3" type="ORF">PECUL_23A027325</name>
</gene>